<evidence type="ECO:0000259" key="3">
    <source>
        <dbReference type="PROSITE" id="PS51138"/>
    </source>
</evidence>
<dbReference type="InterPro" id="IPR036142">
    <property type="entry name" value="ENT_dom-like_sf"/>
</dbReference>
<dbReference type="EMBL" id="JAMFTS010000003">
    <property type="protein sequence ID" value="KAJ4782313.1"/>
    <property type="molecule type" value="Genomic_DNA"/>
</dbReference>
<dbReference type="InterPro" id="IPR014002">
    <property type="entry name" value="Agenet_dom_plant"/>
</dbReference>
<comment type="subcellular location">
    <subcellularLocation>
        <location evidence="1">Nucleus</location>
    </subcellularLocation>
</comment>
<evidence type="ECO:0000313" key="5">
    <source>
        <dbReference type="EMBL" id="KAJ4782313.1"/>
    </source>
</evidence>
<dbReference type="PROSITE" id="PS51138">
    <property type="entry name" value="ENT"/>
    <property type="match status" value="1"/>
</dbReference>
<accession>A0AAV8EVG0</accession>
<evidence type="ECO:0000313" key="6">
    <source>
        <dbReference type="Proteomes" id="UP001140206"/>
    </source>
</evidence>
<reference evidence="5" key="1">
    <citation type="submission" date="2022-08" db="EMBL/GenBank/DDBJ databases">
        <authorList>
            <person name="Marques A."/>
        </authorList>
    </citation>
    <scope>NUCLEOTIDE SEQUENCE</scope>
    <source>
        <strain evidence="5">RhyPub2mFocal</strain>
        <tissue evidence="5">Leaves</tissue>
    </source>
</reference>
<dbReference type="Gene3D" id="1.10.1240.40">
    <property type="entry name" value="ENT domain"/>
    <property type="match status" value="1"/>
</dbReference>
<dbReference type="EMBL" id="JAMFTS010005919">
    <property type="protein sequence ID" value="KAJ4732933.1"/>
    <property type="molecule type" value="Genomic_DNA"/>
</dbReference>
<dbReference type="AlphaFoldDB" id="A0AAV8EVG0"/>
<evidence type="ECO:0000256" key="1">
    <source>
        <dbReference type="ARBA" id="ARBA00004123"/>
    </source>
</evidence>
<proteinExistence type="predicted"/>
<dbReference type="SUPFAM" id="SSF158639">
    <property type="entry name" value="ENT-like"/>
    <property type="match status" value="1"/>
</dbReference>
<dbReference type="SMART" id="SM00743">
    <property type="entry name" value="Agenet"/>
    <property type="match status" value="2"/>
</dbReference>
<name>A0AAV8EVG0_9POAL</name>
<evidence type="ECO:0000256" key="2">
    <source>
        <dbReference type="ARBA" id="ARBA00023242"/>
    </source>
</evidence>
<protein>
    <submittedName>
        <fullName evidence="5">Plant Tudor-like RNA-binding protein</fullName>
    </submittedName>
</protein>
<evidence type="ECO:0000313" key="4">
    <source>
        <dbReference type="EMBL" id="KAJ4732933.1"/>
    </source>
</evidence>
<dbReference type="Pfam" id="PF03735">
    <property type="entry name" value="ENT"/>
    <property type="match status" value="1"/>
</dbReference>
<comment type="caution">
    <text evidence="5">The sequence shown here is derived from an EMBL/GenBank/DDBJ whole genome shotgun (WGS) entry which is preliminary data.</text>
</comment>
<dbReference type="InterPro" id="IPR008395">
    <property type="entry name" value="Agenet-like_dom"/>
</dbReference>
<dbReference type="GO" id="GO:0005634">
    <property type="term" value="C:nucleus"/>
    <property type="evidence" value="ECO:0007669"/>
    <property type="project" value="UniProtKB-SubCell"/>
</dbReference>
<dbReference type="Gene3D" id="2.30.30.140">
    <property type="match status" value="1"/>
</dbReference>
<dbReference type="SMART" id="SM01191">
    <property type="entry name" value="ENT"/>
    <property type="match status" value="1"/>
</dbReference>
<feature type="domain" description="ENT" evidence="3">
    <location>
        <begin position="224"/>
        <end position="297"/>
    </location>
</feature>
<organism evidence="5 6">
    <name type="scientific">Rhynchospora pubera</name>
    <dbReference type="NCBI Taxonomy" id="906938"/>
    <lineage>
        <taxon>Eukaryota</taxon>
        <taxon>Viridiplantae</taxon>
        <taxon>Streptophyta</taxon>
        <taxon>Embryophyta</taxon>
        <taxon>Tracheophyta</taxon>
        <taxon>Spermatophyta</taxon>
        <taxon>Magnoliopsida</taxon>
        <taxon>Liliopsida</taxon>
        <taxon>Poales</taxon>
        <taxon>Cyperaceae</taxon>
        <taxon>Cyperoideae</taxon>
        <taxon>Rhynchosporeae</taxon>
        <taxon>Rhynchospora</taxon>
    </lineage>
</organism>
<sequence>MRFKKGSKVEVFHSSKVLPAGCWRPAVIARGNGRTYFVRYNHCCSSSPNNNTDEERVLRKVLRPPPPVKEKAVKWAPDDLVEVFVHGFWKPAKVTGVAYGKEYYFVSLFGQCREVAVKKSNLRKRCAWENGKWIMIKKETGMEMWNKKRKLLVAAADKISKMARVSEKVYANNSCGNGSAVSSTGSCSTSGSTYQHPFSSYCEDDAVSSFVPIQVAEGTSYKSTGTEAHKLELDAYHSTMAALYANGSISWEQEAILSNLRLLLNISCDEHQLVLRSLAPSRTKLRGLMRGSLCFGD</sequence>
<keyword evidence="6" id="KW-1185">Reference proteome</keyword>
<dbReference type="PANTHER" id="PTHR31917">
    <property type="entry name" value="AGENET DOMAIN-CONTAINING PROTEIN-RELATED"/>
    <property type="match status" value="1"/>
</dbReference>
<dbReference type="PANTHER" id="PTHR31917:SF5">
    <property type="entry name" value="OS02G0204500 PROTEIN"/>
    <property type="match status" value="1"/>
</dbReference>
<dbReference type="Pfam" id="PF05641">
    <property type="entry name" value="Agenet"/>
    <property type="match status" value="1"/>
</dbReference>
<keyword evidence="2" id="KW-0539">Nucleus</keyword>
<dbReference type="Proteomes" id="UP001140206">
    <property type="component" value="Chromosome 3"/>
</dbReference>
<dbReference type="InterPro" id="IPR005491">
    <property type="entry name" value="ENT_dom"/>
</dbReference>
<gene>
    <name evidence="4" type="ORF">LUZ62_004518</name>
    <name evidence="5" type="ORF">LUZ62_066570</name>
</gene>